<dbReference type="OrthoDB" id="3001436at2759"/>
<evidence type="ECO:0000256" key="1">
    <source>
        <dbReference type="SAM" id="MobiDB-lite"/>
    </source>
</evidence>
<feature type="compositionally biased region" description="Polar residues" evidence="1">
    <location>
        <begin position="117"/>
        <end position="133"/>
    </location>
</feature>
<keyword evidence="3" id="KW-1185">Reference proteome</keyword>
<comment type="caution">
    <text evidence="2">The sequence shown here is derived from an EMBL/GenBank/DDBJ whole genome shotgun (WGS) entry which is preliminary data.</text>
</comment>
<feature type="compositionally biased region" description="Polar residues" evidence="1">
    <location>
        <begin position="40"/>
        <end position="56"/>
    </location>
</feature>
<feature type="compositionally biased region" description="Low complexity" evidence="1">
    <location>
        <begin position="220"/>
        <end position="253"/>
    </location>
</feature>
<reference evidence="2 3" key="1">
    <citation type="journal article" date="2020" name="ISME J.">
        <title>Uncovering the hidden diversity of litter-decomposition mechanisms in mushroom-forming fungi.</title>
        <authorList>
            <person name="Floudas D."/>
            <person name="Bentzer J."/>
            <person name="Ahren D."/>
            <person name="Johansson T."/>
            <person name="Persson P."/>
            <person name="Tunlid A."/>
        </authorList>
    </citation>
    <scope>NUCLEOTIDE SEQUENCE [LARGE SCALE GENOMIC DNA]</scope>
    <source>
        <strain evidence="2 3">CBS 101986</strain>
    </source>
</reference>
<feature type="compositionally biased region" description="Polar residues" evidence="1">
    <location>
        <begin position="146"/>
        <end position="162"/>
    </location>
</feature>
<feature type="region of interest" description="Disordered" evidence="1">
    <location>
        <begin position="481"/>
        <end position="563"/>
    </location>
</feature>
<feature type="compositionally biased region" description="Polar residues" evidence="1">
    <location>
        <begin position="481"/>
        <end position="502"/>
    </location>
</feature>
<evidence type="ECO:0000313" key="3">
    <source>
        <dbReference type="Proteomes" id="UP000567179"/>
    </source>
</evidence>
<protein>
    <submittedName>
        <fullName evidence="2">Uncharacterized protein</fullName>
    </submittedName>
</protein>
<gene>
    <name evidence="2" type="ORF">D9619_003071</name>
</gene>
<sequence>MDDPPSPLHFSSEELAWLRASEILDEPPVVPPKDLLRESFTPTEISSVPSRCSTDSEYPLASSHSSTSCTTSAAGPRNSPRSEWIYRQPKPPVPSRASSSASKSASPRVRARPRPSMSYQSPTLSSLSRQIPSIESRKTHKPVAQSLDSSDMTIASASSGPFWSTILRPRSRSERSMPLLRTIPSESQLSLDRADQPEASGSAYNPSTPKKVISSPMAITRRPSSVSSTLSNTPASSTSPSPTSSRSESPITPVSLSCSPYGDEHNLARRMQTSYRSPNYRRHRAMASVEGESSISSSCPPPSKSILTRTASVSTKDSSHTVNKTVKFAAAPTVHYASSGYWDVEAVDGFDHTSMGINVESMDLDDDPFANYGSRTHLHTEYKLNKPPPFVHRLDAAKVREMQSLTPTPEREREKANGLKRLVSINRRPSTSTRAPASPTKASFGSLPPSPSPSRSSTTANRPQISIPYALGAYPHPAMQSSASLRVASQQGRPSSRRNAGSSVGKEFFNDASMSDLSHHERGGSLPLRSAPSMESFRSSKSTAARSVRSFSGSVKSTASGRGLRSWFERTLGWTES</sequence>
<feature type="compositionally biased region" description="Low complexity" evidence="1">
    <location>
        <begin position="61"/>
        <end position="74"/>
    </location>
</feature>
<dbReference type="Proteomes" id="UP000567179">
    <property type="component" value="Unassembled WGS sequence"/>
</dbReference>
<feature type="compositionally biased region" description="Low complexity" evidence="1">
    <location>
        <begin position="443"/>
        <end position="457"/>
    </location>
</feature>
<feature type="compositionally biased region" description="Polar residues" evidence="1">
    <location>
        <begin position="536"/>
        <end position="560"/>
    </location>
</feature>
<feature type="region of interest" description="Disordered" evidence="1">
    <location>
        <begin position="401"/>
        <end position="461"/>
    </location>
</feature>
<feature type="region of interest" description="Disordered" evidence="1">
    <location>
        <begin position="26"/>
        <end position="265"/>
    </location>
</feature>
<evidence type="ECO:0000313" key="2">
    <source>
        <dbReference type="EMBL" id="KAF5311848.1"/>
    </source>
</evidence>
<feature type="compositionally biased region" description="Low complexity" evidence="1">
    <location>
        <begin position="95"/>
        <end position="108"/>
    </location>
</feature>
<dbReference type="EMBL" id="JAACJJ010000056">
    <property type="protein sequence ID" value="KAF5311848.1"/>
    <property type="molecule type" value="Genomic_DNA"/>
</dbReference>
<proteinExistence type="predicted"/>
<accession>A0A8H5ETW9</accession>
<name>A0A8H5ETW9_9AGAR</name>
<organism evidence="2 3">
    <name type="scientific">Psilocybe cf. subviscida</name>
    <dbReference type="NCBI Taxonomy" id="2480587"/>
    <lineage>
        <taxon>Eukaryota</taxon>
        <taxon>Fungi</taxon>
        <taxon>Dikarya</taxon>
        <taxon>Basidiomycota</taxon>
        <taxon>Agaricomycotina</taxon>
        <taxon>Agaricomycetes</taxon>
        <taxon>Agaricomycetidae</taxon>
        <taxon>Agaricales</taxon>
        <taxon>Agaricineae</taxon>
        <taxon>Strophariaceae</taxon>
        <taxon>Psilocybe</taxon>
    </lineage>
</organism>
<dbReference type="AlphaFoldDB" id="A0A8H5ETW9"/>